<evidence type="ECO:0000256" key="6">
    <source>
        <dbReference type="ARBA" id="ARBA00022968"/>
    </source>
</evidence>
<keyword evidence="9" id="KW-0578">Host cell lysis by virus</keyword>
<dbReference type="GO" id="GO:0044659">
    <property type="term" value="P:viral release from host cell by cytolysis"/>
    <property type="evidence" value="ECO:0007669"/>
    <property type="project" value="InterPro"/>
</dbReference>
<keyword evidence="7" id="KW-1133">Transmembrane helix</keyword>
<keyword evidence="4" id="KW-0204">Cytolysis</keyword>
<evidence type="ECO:0000313" key="10">
    <source>
        <dbReference type="EMBL" id="WNV46665.1"/>
    </source>
</evidence>
<dbReference type="Pfam" id="PF03245">
    <property type="entry name" value="Phage_lysis"/>
    <property type="match status" value="1"/>
</dbReference>
<keyword evidence="8" id="KW-0472">Membrane</keyword>
<keyword evidence="2" id="KW-1032">Host cell membrane</keyword>
<keyword evidence="5" id="KW-1043">Host membrane</keyword>
<keyword evidence="1" id="KW-1030">Host cell inner membrane</keyword>
<evidence type="ECO:0000256" key="9">
    <source>
        <dbReference type="ARBA" id="ARBA00023142"/>
    </source>
</evidence>
<dbReference type="Proteomes" id="UP001302100">
    <property type="component" value="Segment"/>
</dbReference>
<evidence type="ECO:0000313" key="11">
    <source>
        <dbReference type="Proteomes" id="UP001302100"/>
    </source>
</evidence>
<sequence length="151" mass="16858">MGFKTVKSYAIAVAFALGMTLAYNHGYDKANTKWEQEVHNEYVKKVEATADKQAALNEVSRQYQEDLAALEGSTDRVINDLRNDGKRLSVRVKNLTGLPKGDGRCEFDGRAELHESDAKRIIGIAQAADAHVRALQKTIKEMQNERHPSKS</sequence>
<keyword evidence="11" id="KW-1185">Reference proteome</keyword>
<evidence type="ECO:0000256" key="7">
    <source>
        <dbReference type="ARBA" id="ARBA00022989"/>
    </source>
</evidence>
<accession>A0AA96PNP3</accession>
<dbReference type="InterPro" id="IPR004929">
    <property type="entry name" value="I-spanin"/>
</dbReference>
<dbReference type="InterPro" id="IPR016417">
    <property type="entry name" value="I-spanin_T7likevirus"/>
</dbReference>
<organism evidence="10 11">
    <name type="scientific">Escherichia phage Sekstaphage-1</name>
    <dbReference type="NCBI Taxonomy" id="3076820"/>
    <lineage>
        <taxon>Viruses</taxon>
        <taxon>Duplodnaviria</taxon>
        <taxon>Heunggongvirae</taxon>
        <taxon>Uroviricota</taxon>
        <taxon>Caudoviricetes</taxon>
        <taxon>Autographivirales</taxon>
        <taxon>Autotranscriptaviridae</taxon>
        <taxon>Studiervirinae</taxon>
        <taxon>Teetrevirus</taxon>
        <taxon>Teetrevirus sekstaphage1</taxon>
    </lineage>
</organism>
<keyword evidence="6" id="KW-0735">Signal-anchor</keyword>
<evidence type="ECO:0000256" key="1">
    <source>
        <dbReference type="ARBA" id="ARBA00022445"/>
    </source>
</evidence>
<protein>
    <submittedName>
        <fullName evidence="10">Rz-like spanin</fullName>
    </submittedName>
</protein>
<proteinExistence type="predicted"/>
<gene>
    <name evidence="10" type="ORF">sekstaphage1_p42</name>
</gene>
<reference evidence="10 11" key="1">
    <citation type="submission" date="2023-09" db="EMBL/GenBank/DDBJ databases">
        <title>Sekstaphage-1, isolated from a poly-specific therapeutic phage cocktail, is a close relative of T3 with an expanded host range.</title>
        <authorList>
            <person name="Kotovskaya O."/>
            <person name="Yarema P."/>
            <person name="Skutel M."/>
            <person name="Belova V."/>
            <person name="Korostin D."/>
            <person name="Severinov K."/>
            <person name="Isaev A."/>
        </authorList>
    </citation>
    <scope>NUCLEOTIDE SEQUENCE [LARGE SCALE GENOMIC DNA]</scope>
</reference>
<dbReference type="PIRSF" id="PIRSF004485">
    <property type="entry name" value="T7_18-5_prd"/>
    <property type="match status" value="1"/>
</dbReference>
<evidence type="ECO:0000256" key="2">
    <source>
        <dbReference type="ARBA" id="ARBA00022511"/>
    </source>
</evidence>
<keyword evidence="9" id="KW-1188">Viral release from host cell</keyword>
<name>A0AA96PNP3_9CAUD</name>
<evidence type="ECO:0000256" key="3">
    <source>
        <dbReference type="ARBA" id="ARBA00022692"/>
    </source>
</evidence>
<evidence type="ECO:0000256" key="5">
    <source>
        <dbReference type="ARBA" id="ARBA00022870"/>
    </source>
</evidence>
<dbReference type="EMBL" id="OR545379">
    <property type="protein sequence ID" value="WNV46665.1"/>
    <property type="molecule type" value="Genomic_DNA"/>
</dbReference>
<evidence type="ECO:0000256" key="4">
    <source>
        <dbReference type="ARBA" id="ARBA00022852"/>
    </source>
</evidence>
<keyword evidence="3" id="KW-0812">Transmembrane</keyword>
<evidence type="ECO:0000256" key="8">
    <source>
        <dbReference type="ARBA" id="ARBA00023136"/>
    </source>
</evidence>